<gene>
    <name evidence="9" type="ORF">ACFSC0_17370</name>
</gene>
<proteinExistence type="inferred from homology"/>
<dbReference type="InterPro" id="IPR007627">
    <property type="entry name" value="RNA_pol_sigma70_r2"/>
</dbReference>
<evidence type="ECO:0000259" key="7">
    <source>
        <dbReference type="Pfam" id="PF04542"/>
    </source>
</evidence>
<dbReference type="CDD" id="cd06171">
    <property type="entry name" value="Sigma70_r4"/>
    <property type="match status" value="1"/>
</dbReference>
<dbReference type="InterPro" id="IPR013249">
    <property type="entry name" value="RNA_pol_sigma70_r4_t2"/>
</dbReference>
<dbReference type="PANTHER" id="PTHR43133:SF25">
    <property type="entry name" value="RNA POLYMERASE SIGMA FACTOR RFAY-RELATED"/>
    <property type="match status" value="1"/>
</dbReference>
<dbReference type="InterPro" id="IPR013325">
    <property type="entry name" value="RNA_pol_sigma_r2"/>
</dbReference>
<feature type="domain" description="RNA polymerase sigma-70 region 2" evidence="7">
    <location>
        <begin position="17"/>
        <end position="73"/>
    </location>
</feature>
<keyword evidence="10" id="KW-1185">Reference proteome</keyword>
<comment type="caution">
    <text evidence="9">The sequence shown here is derived from an EMBL/GenBank/DDBJ whole genome shotgun (WGS) entry which is preliminary data.</text>
</comment>
<protein>
    <recommendedName>
        <fullName evidence="6">RNA polymerase sigma factor</fullName>
    </recommendedName>
</protein>
<dbReference type="Gene3D" id="1.10.10.10">
    <property type="entry name" value="Winged helix-like DNA-binding domain superfamily/Winged helix DNA-binding domain"/>
    <property type="match status" value="1"/>
</dbReference>
<evidence type="ECO:0000256" key="1">
    <source>
        <dbReference type="ARBA" id="ARBA00010641"/>
    </source>
</evidence>
<evidence type="ECO:0000256" key="6">
    <source>
        <dbReference type="RuleBase" id="RU000716"/>
    </source>
</evidence>
<evidence type="ECO:0000256" key="5">
    <source>
        <dbReference type="ARBA" id="ARBA00023163"/>
    </source>
</evidence>
<evidence type="ECO:0000313" key="9">
    <source>
        <dbReference type="EMBL" id="MFD1785174.1"/>
    </source>
</evidence>
<dbReference type="NCBIfam" id="TIGR02937">
    <property type="entry name" value="sigma70-ECF"/>
    <property type="match status" value="1"/>
</dbReference>
<accession>A0ABW4N4Y3</accession>
<dbReference type="Proteomes" id="UP001597237">
    <property type="component" value="Unassembled WGS sequence"/>
</dbReference>
<evidence type="ECO:0000313" key="10">
    <source>
        <dbReference type="Proteomes" id="UP001597237"/>
    </source>
</evidence>
<dbReference type="InterPro" id="IPR039425">
    <property type="entry name" value="RNA_pol_sigma-70-like"/>
</dbReference>
<dbReference type="Pfam" id="PF08281">
    <property type="entry name" value="Sigma70_r4_2"/>
    <property type="match status" value="1"/>
</dbReference>
<comment type="similarity">
    <text evidence="1 6">Belongs to the sigma-70 factor family. ECF subfamily.</text>
</comment>
<dbReference type="Pfam" id="PF04542">
    <property type="entry name" value="Sigma70_r2"/>
    <property type="match status" value="1"/>
</dbReference>
<keyword evidence="3 6" id="KW-0731">Sigma factor</keyword>
<keyword evidence="4 6" id="KW-0238">DNA-binding</keyword>
<dbReference type="SUPFAM" id="SSF88659">
    <property type="entry name" value="Sigma3 and sigma4 domains of RNA polymerase sigma factors"/>
    <property type="match status" value="1"/>
</dbReference>
<reference evidence="10" key="1">
    <citation type="journal article" date="2019" name="Int. J. Syst. Evol. Microbiol.">
        <title>The Global Catalogue of Microorganisms (GCM) 10K type strain sequencing project: providing services to taxonomists for standard genome sequencing and annotation.</title>
        <authorList>
            <consortium name="The Broad Institute Genomics Platform"/>
            <consortium name="The Broad Institute Genome Sequencing Center for Infectious Disease"/>
            <person name="Wu L."/>
            <person name="Ma J."/>
        </authorList>
    </citation>
    <scope>NUCLEOTIDE SEQUENCE [LARGE SCALE GENOMIC DNA]</scope>
    <source>
        <strain evidence="10">DFY28</strain>
    </source>
</reference>
<sequence length="176" mass="19791">MQETIEEEAFRREVIALIPRLRAYAMSLARSNVEADDLVQETLMKAWRARASFEAGTNLQAWLFTILRNAFLSETVIRSRTTQDVDGHHAARLAAGPNQEWRLRYGEMLQALQQLRPHAREALLLVAASGMSYEEAARICNCPVNTMKSRVKRARASLADLIGFELAGEAQAMSED</sequence>
<keyword evidence="2 6" id="KW-0805">Transcription regulation</keyword>
<dbReference type="InterPro" id="IPR000838">
    <property type="entry name" value="RNA_pol_sigma70_ECF_CS"/>
</dbReference>
<dbReference type="InterPro" id="IPR013324">
    <property type="entry name" value="RNA_pol_sigma_r3/r4-like"/>
</dbReference>
<dbReference type="EMBL" id="JBHUEY010000006">
    <property type="protein sequence ID" value="MFD1785174.1"/>
    <property type="molecule type" value="Genomic_DNA"/>
</dbReference>
<dbReference type="SUPFAM" id="SSF88946">
    <property type="entry name" value="Sigma2 domain of RNA polymerase sigma factors"/>
    <property type="match status" value="1"/>
</dbReference>
<evidence type="ECO:0000256" key="2">
    <source>
        <dbReference type="ARBA" id="ARBA00023015"/>
    </source>
</evidence>
<keyword evidence="5 6" id="KW-0804">Transcription</keyword>
<organism evidence="9 10">
    <name type="scientific">Phenylobacterium terrae</name>
    <dbReference type="NCBI Taxonomy" id="2665495"/>
    <lineage>
        <taxon>Bacteria</taxon>
        <taxon>Pseudomonadati</taxon>
        <taxon>Pseudomonadota</taxon>
        <taxon>Alphaproteobacteria</taxon>
        <taxon>Caulobacterales</taxon>
        <taxon>Caulobacteraceae</taxon>
        <taxon>Phenylobacterium</taxon>
    </lineage>
</organism>
<dbReference type="Gene3D" id="1.10.1740.10">
    <property type="match status" value="1"/>
</dbReference>
<dbReference type="PROSITE" id="PS01063">
    <property type="entry name" value="SIGMA70_ECF"/>
    <property type="match status" value="1"/>
</dbReference>
<evidence type="ECO:0000259" key="8">
    <source>
        <dbReference type="Pfam" id="PF08281"/>
    </source>
</evidence>
<evidence type="ECO:0000256" key="4">
    <source>
        <dbReference type="ARBA" id="ARBA00023125"/>
    </source>
</evidence>
<feature type="domain" description="RNA polymerase sigma factor 70 region 4 type 2" evidence="8">
    <location>
        <begin position="107"/>
        <end position="158"/>
    </location>
</feature>
<dbReference type="RefSeq" id="WP_377282127.1">
    <property type="nucleotide sequence ID" value="NZ_JBHRSI010000005.1"/>
</dbReference>
<dbReference type="InterPro" id="IPR014284">
    <property type="entry name" value="RNA_pol_sigma-70_dom"/>
</dbReference>
<dbReference type="InterPro" id="IPR036388">
    <property type="entry name" value="WH-like_DNA-bd_sf"/>
</dbReference>
<dbReference type="PANTHER" id="PTHR43133">
    <property type="entry name" value="RNA POLYMERASE ECF-TYPE SIGMA FACTO"/>
    <property type="match status" value="1"/>
</dbReference>
<evidence type="ECO:0000256" key="3">
    <source>
        <dbReference type="ARBA" id="ARBA00023082"/>
    </source>
</evidence>
<name>A0ABW4N4Y3_9CAUL</name>